<keyword evidence="3" id="KW-1185">Reference proteome</keyword>
<reference evidence="2 3" key="1">
    <citation type="submission" date="2024-07" db="EMBL/GenBank/DDBJ databases">
        <title>Chromosome-level genome assembly of the water stick insect Ranatra chinensis (Heteroptera: Nepidae).</title>
        <authorList>
            <person name="Liu X."/>
        </authorList>
    </citation>
    <scope>NUCLEOTIDE SEQUENCE [LARGE SCALE GENOMIC DNA]</scope>
    <source>
        <strain evidence="2">Cailab_2021Rc</strain>
        <tissue evidence="2">Muscle</tissue>
    </source>
</reference>
<gene>
    <name evidence="2" type="ORF">AAG570_001959</name>
</gene>
<sequence length="281" mass="31546">MIGISKVDGRPPTLAKDTGEIVQVSAPERRHRLWGMTLCFCCLRLRKAMHRSPELDNRQRDGTPSGQTQGGVDRSLFKKREEELAKVVCPNAPLEQKPGVYGLLKDHPEKSVSPLQPILQRDSPYLPDDMAPNDLLNQFSSVFVHNLKDPVPKDPLNRPKVYNRTLEEWYAMRAQPGHHQIPPGTKRTDESPPSGTQKPSPGTCTTRAMKRNTLKSSVDTGGRPSAATRRPTVDDKSVQTVEFASNRRYYPFKTLLDVTQPPRGNGPKKTLIWKLVVNNKN</sequence>
<dbReference type="Proteomes" id="UP001558652">
    <property type="component" value="Unassembled WGS sequence"/>
</dbReference>
<organism evidence="2 3">
    <name type="scientific">Ranatra chinensis</name>
    <dbReference type="NCBI Taxonomy" id="642074"/>
    <lineage>
        <taxon>Eukaryota</taxon>
        <taxon>Metazoa</taxon>
        <taxon>Ecdysozoa</taxon>
        <taxon>Arthropoda</taxon>
        <taxon>Hexapoda</taxon>
        <taxon>Insecta</taxon>
        <taxon>Pterygota</taxon>
        <taxon>Neoptera</taxon>
        <taxon>Paraneoptera</taxon>
        <taxon>Hemiptera</taxon>
        <taxon>Heteroptera</taxon>
        <taxon>Panheteroptera</taxon>
        <taxon>Nepomorpha</taxon>
        <taxon>Nepidae</taxon>
        <taxon>Ranatrinae</taxon>
        <taxon>Ranatra</taxon>
    </lineage>
</organism>
<evidence type="ECO:0000256" key="1">
    <source>
        <dbReference type="SAM" id="MobiDB-lite"/>
    </source>
</evidence>
<feature type="compositionally biased region" description="Basic and acidic residues" evidence="1">
    <location>
        <begin position="52"/>
        <end position="61"/>
    </location>
</feature>
<feature type="region of interest" description="Disordered" evidence="1">
    <location>
        <begin position="174"/>
        <end position="238"/>
    </location>
</feature>
<feature type="region of interest" description="Disordered" evidence="1">
    <location>
        <begin position="52"/>
        <end position="74"/>
    </location>
</feature>
<proteinExistence type="predicted"/>
<comment type="caution">
    <text evidence="2">The sequence shown here is derived from an EMBL/GenBank/DDBJ whole genome shotgun (WGS) entry which is preliminary data.</text>
</comment>
<name>A0ABD0YBY5_9HEMI</name>
<dbReference type="AlphaFoldDB" id="A0ABD0YBY5"/>
<accession>A0ABD0YBY5</accession>
<evidence type="ECO:0000313" key="3">
    <source>
        <dbReference type="Proteomes" id="UP001558652"/>
    </source>
</evidence>
<protein>
    <submittedName>
        <fullName evidence="2">Uncharacterized protein</fullName>
    </submittedName>
</protein>
<feature type="compositionally biased region" description="Polar residues" evidence="1">
    <location>
        <begin position="191"/>
        <end position="206"/>
    </location>
</feature>
<evidence type="ECO:0000313" key="2">
    <source>
        <dbReference type="EMBL" id="KAL1124189.1"/>
    </source>
</evidence>
<dbReference type="EMBL" id="JBFDAA010000011">
    <property type="protein sequence ID" value="KAL1124189.1"/>
    <property type="molecule type" value="Genomic_DNA"/>
</dbReference>